<evidence type="ECO:0000313" key="2">
    <source>
        <dbReference type="EMBL" id="MFC4595620.1"/>
    </source>
</evidence>
<dbReference type="InterPro" id="IPR054353">
    <property type="entry name" value="IstA-like_C"/>
</dbReference>
<proteinExistence type="predicted"/>
<sequence>MVAGAVCAGLLGHGECCTEAVQLRAYADRISIRCAGQTVAEHDREIYRAIVQLSGSPKSMRIRTP</sequence>
<name>A0ABV9F169_9SPHN</name>
<comment type="caution">
    <text evidence="2">The sequence shown here is derived from an EMBL/GenBank/DDBJ whole genome shotgun (WGS) entry which is preliminary data.</text>
</comment>
<feature type="domain" description="Transposase for insertion sequence element IS21-like C-terminal" evidence="1">
    <location>
        <begin position="15"/>
        <end position="45"/>
    </location>
</feature>
<reference evidence="3" key="1">
    <citation type="journal article" date="2019" name="Int. J. Syst. Evol. Microbiol.">
        <title>The Global Catalogue of Microorganisms (GCM) 10K type strain sequencing project: providing services to taxonomists for standard genome sequencing and annotation.</title>
        <authorList>
            <consortium name="The Broad Institute Genomics Platform"/>
            <consortium name="The Broad Institute Genome Sequencing Center for Infectious Disease"/>
            <person name="Wu L."/>
            <person name="Ma J."/>
        </authorList>
    </citation>
    <scope>NUCLEOTIDE SEQUENCE [LARGE SCALE GENOMIC DNA]</scope>
    <source>
        <strain evidence="3">NBRC 103632</strain>
    </source>
</reference>
<dbReference type="Pfam" id="PF22483">
    <property type="entry name" value="Mu-transpos_C_2"/>
    <property type="match status" value="1"/>
</dbReference>
<evidence type="ECO:0000313" key="3">
    <source>
        <dbReference type="Proteomes" id="UP001595957"/>
    </source>
</evidence>
<dbReference type="RefSeq" id="WP_380806035.1">
    <property type="nucleotide sequence ID" value="NZ_JBHSFZ010000048.1"/>
</dbReference>
<gene>
    <name evidence="2" type="ORF">ACFO3E_15725</name>
</gene>
<protein>
    <recommendedName>
        <fullName evidence="1">Transposase for insertion sequence element IS21-like C-terminal domain-containing protein</fullName>
    </recommendedName>
</protein>
<dbReference type="EMBL" id="JBHSFZ010000048">
    <property type="protein sequence ID" value="MFC4595620.1"/>
    <property type="molecule type" value="Genomic_DNA"/>
</dbReference>
<evidence type="ECO:0000259" key="1">
    <source>
        <dbReference type="Pfam" id="PF22483"/>
    </source>
</evidence>
<dbReference type="Proteomes" id="UP001595957">
    <property type="component" value="Unassembled WGS sequence"/>
</dbReference>
<organism evidence="2 3">
    <name type="scientific">Sphingobium tyrosinilyticum</name>
    <dbReference type="NCBI Taxonomy" id="2715436"/>
    <lineage>
        <taxon>Bacteria</taxon>
        <taxon>Pseudomonadati</taxon>
        <taxon>Pseudomonadota</taxon>
        <taxon>Alphaproteobacteria</taxon>
        <taxon>Sphingomonadales</taxon>
        <taxon>Sphingomonadaceae</taxon>
        <taxon>Sphingobium</taxon>
    </lineage>
</organism>
<accession>A0ABV9F169</accession>
<keyword evidence="3" id="KW-1185">Reference proteome</keyword>